<evidence type="ECO:0000313" key="3">
    <source>
        <dbReference type="EMBL" id="CAD7278083.1"/>
    </source>
</evidence>
<dbReference type="InterPro" id="IPR011009">
    <property type="entry name" value="Kinase-like_dom_sf"/>
</dbReference>
<dbReference type="EMBL" id="CAJPEX010001104">
    <property type="protein sequence ID" value="CAG0918235.1"/>
    <property type="molecule type" value="Genomic_DNA"/>
</dbReference>
<dbReference type="Gene3D" id="1.25.10.10">
    <property type="entry name" value="Leucine-rich Repeat Variant"/>
    <property type="match status" value="1"/>
</dbReference>
<dbReference type="InterPro" id="IPR016024">
    <property type="entry name" value="ARM-type_fold"/>
</dbReference>
<dbReference type="SUPFAM" id="SSF48371">
    <property type="entry name" value="ARM repeat"/>
    <property type="match status" value="1"/>
</dbReference>
<evidence type="ECO:0000313" key="4">
    <source>
        <dbReference type="Proteomes" id="UP000678499"/>
    </source>
</evidence>
<sequence>MWSFFARDPLRDFQFEFDKTQSLSCSIWRLHEGSKRGFTEESTVFVLAEESRVEDAKSNAKKLKLLRHPNILKYFDSAESEKCVYIATERVRPLQIFLESAGTGQKRDINLIWGIHQLLCGLSFLEKAGSGHGNVIASSVYVTRSGEWKLSGFEAKSGDDRRCFAELVKDIYRGKLPKLFAPIVSRLNSEASTLSDALDRLKAPGGFFDDERIRLLRDIEHLGKICLPPLSLCAFQTASKEDAQSILTKVQKLMDDFPTDLCRFKILPAMMNAHEYGTAGVTALTTIFKYAQLLEAKDYTSVVLPFVVRLFGSKDRATRLRLLQNMDQFAPHLTASAVNSEIFPNLVLGFQDTNPTIREHTLKALLALASKLNPNNLNVETLKHLARLQTRDEEGGIRTNTTICLGKMAQYLDVETRRKVLIPAFCRSLKDPFPPARSAGVLALSACQGYFYLAEVACRVLPALAPLTIDPEKAVRVEVFKALNGFVQKLEKVSNDPTLKEGMEVDVNAAVGKDASTSGWAGWAMSALSNNLVKHIGSRRKAKSETKSENVKAEEENPVSGNEEDGDGWEGIGEEELVNDTNSENIGQNWGWDNEWEKQPGETTSKTEVERDDFFAPIVAEKLPDANAKGDSWDSWEDTDDGTWKGINEAPVTRKTPRKPVSNSERQPRLGARLGAKKL</sequence>
<protein>
    <recommendedName>
        <fullName evidence="5">Protein kinase domain-containing protein</fullName>
    </recommendedName>
</protein>
<dbReference type="EMBL" id="OA883141">
    <property type="protein sequence ID" value="CAD7278083.1"/>
    <property type="molecule type" value="Genomic_DNA"/>
</dbReference>
<keyword evidence="4" id="KW-1185">Reference proteome</keyword>
<dbReference type="SUPFAM" id="SSF56112">
    <property type="entry name" value="Protein kinase-like (PK-like)"/>
    <property type="match status" value="1"/>
</dbReference>
<name>A0A7R9GEV2_9CRUS</name>
<reference evidence="3" key="1">
    <citation type="submission" date="2020-11" db="EMBL/GenBank/DDBJ databases">
        <authorList>
            <person name="Tran Van P."/>
        </authorList>
    </citation>
    <scope>NUCLEOTIDE SEQUENCE</scope>
</reference>
<evidence type="ECO:0008006" key="5">
    <source>
        <dbReference type="Google" id="ProtNLM"/>
    </source>
</evidence>
<proteinExistence type="predicted"/>
<feature type="region of interest" description="Disordered" evidence="2">
    <location>
        <begin position="539"/>
        <end position="679"/>
    </location>
</feature>
<dbReference type="InterPro" id="IPR051177">
    <property type="entry name" value="CIK-Related_Protein"/>
</dbReference>
<dbReference type="Gene3D" id="1.10.510.10">
    <property type="entry name" value="Transferase(Phosphotransferase) domain 1"/>
    <property type="match status" value="1"/>
</dbReference>
<dbReference type="Gene3D" id="3.30.200.20">
    <property type="entry name" value="Phosphorylase Kinase, domain 1"/>
    <property type="match status" value="1"/>
</dbReference>
<evidence type="ECO:0000256" key="1">
    <source>
        <dbReference type="PROSITE-ProRule" id="PRU00103"/>
    </source>
</evidence>
<gene>
    <name evidence="3" type="ORF">NMOB1V02_LOCUS5797</name>
</gene>
<feature type="compositionally biased region" description="Basic and acidic residues" evidence="2">
    <location>
        <begin position="595"/>
        <end position="614"/>
    </location>
</feature>
<feature type="repeat" description="HEAT" evidence="1">
    <location>
        <begin position="342"/>
        <end position="380"/>
    </location>
</feature>
<dbReference type="Proteomes" id="UP000678499">
    <property type="component" value="Unassembled WGS sequence"/>
</dbReference>
<dbReference type="OrthoDB" id="447103at2759"/>
<feature type="compositionally biased region" description="Basic and acidic residues" evidence="2">
    <location>
        <begin position="543"/>
        <end position="555"/>
    </location>
</feature>
<dbReference type="PANTHER" id="PTHR12984:SF3">
    <property type="entry name" value="N-TERMINAL KINASE-LIKE PROTEIN"/>
    <property type="match status" value="1"/>
</dbReference>
<dbReference type="PROSITE" id="PS50077">
    <property type="entry name" value="HEAT_REPEAT"/>
    <property type="match status" value="1"/>
</dbReference>
<organism evidence="3">
    <name type="scientific">Notodromas monacha</name>
    <dbReference type="NCBI Taxonomy" id="399045"/>
    <lineage>
        <taxon>Eukaryota</taxon>
        <taxon>Metazoa</taxon>
        <taxon>Ecdysozoa</taxon>
        <taxon>Arthropoda</taxon>
        <taxon>Crustacea</taxon>
        <taxon>Oligostraca</taxon>
        <taxon>Ostracoda</taxon>
        <taxon>Podocopa</taxon>
        <taxon>Podocopida</taxon>
        <taxon>Cypridocopina</taxon>
        <taxon>Cypridoidea</taxon>
        <taxon>Cyprididae</taxon>
        <taxon>Notodromas</taxon>
    </lineage>
</organism>
<feature type="compositionally biased region" description="Acidic residues" evidence="2">
    <location>
        <begin position="562"/>
        <end position="578"/>
    </location>
</feature>
<feature type="compositionally biased region" description="Polar residues" evidence="2">
    <location>
        <begin position="579"/>
        <end position="588"/>
    </location>
</feature>
<dbReference type="InterPro" id="IPR021133">
    <property type="entry name" value="HEAT_type_2"/>
</dbReference>
<dbReference type="InterPro" id="IPR011989">
    <property type="entry name" value="ARM-like"/>
</dbReference>
<dbReference type="PANTHER" id="PTHR12984">
    <property type="entry name" value="SCY1-RELATED S/T PROTEIN KINASE-LIKE"/>
    <property type="match status" value="1"/>
</dbReference>
<accession>A0A7R9GEV2</accession>
<dbReference type="AlphaFoldDB" id="A0A7R9GEV2"/>
<evidence type="ECO:0000256" key="2">
    <source>
        <dbReference type="SAM" id="MobiDB-lite"/>
    </source>
</evidence>